<dbReference type="PROSITE" id="PS50082">
    <property type="entry name" value="WD_REPEATS_2"/>
    <property type="match status" value="3"/>
</dbReference>
<dbReference type="CDD" id="cd00200">
    <property type="entry name" value="WD40"/>
    <property type="match status" value="1"/>
</dbReference>
<dbReference type="STRING" id="158441.A0A226EHX8"/>
<dbReference type="PANTHER" id="PTHR19853">
    <property type="entry name" value="WD REPEAT CONTAINING PROTEIN 3 WDR3"/>
    <property type="match status" value="1"/>
</dbReference>
<dbReference type="PROSITE" id="PS00678">
    <property type="entry name" value="WD_REPEATS_1"/>
    <property type="match status" value="1"/>
</dbReference>
<dbReference type="AlphaFoldDB" id="A0A226EHX8"/>
<feature type="domain" description="Small-subunit processome Utp12" evidence="5">
    <location>
        <begin position="728"/>
        <end position="822"/>
    </location>
</feature>
<evidence type="ECO:0000256" key="1">
    <source>
        <dbReference type="ARBA" id="ARBA00022574"/>
    </source>
</evidence>
<dbReference type="PROSITE" id="PS50294">
    <property type="entry name" value="WD_REPEATS_REGION"/>
    <property type="match status" value="2"/>
</dbReference>
<evidence type="ECO:0000313" key="6">
    <source>
        <dbReference type="EMBL" id="OXA57232.1"/>
    </source>
</evidence>
<keyword evidence="7" id="KW-1185">Reference proteome</keyword>
<keyword evidence="1 4" id="KW-0853">WD repeat</keyword>
<accession>A0A226EHX8</accession>
<dbReference type="InterPro" id="IPR036322">
    <property type="entry name" value="WD40_repeat_dom_sf"/>
</dbReference>
<feature type="repeat" description="WD" evidence="4">
    <location>
        <begin position="106"/>
        <end position="147"/>
    </location>
</feature>
<dbReference type="SUPFAM" id="SSF50978">
    <property type="entry name" value="WD40 repeat-like"/>
    <property type="match status" value="2"/>
</dbReference>
<dbReference type="InterPro" id="IPR001680">
    <property type="entry name" value="WD40_rpt"/>
</dbReference>
<evidence type="ECO:0000256" key="3">
    <source>
        <dbReference type="ARBA" id="ARBA00038229"/>
    </source>
</evidence>
<dbReference type="GO" id="GO:0030515">
    <property type="term" value="F:snoRNA binding"/>
    <property type="evidence" value="ECO:0007669"/>
    <property type="project" value="TreeGrafter"/>
</dbReference>
<dbReference type="Proteomes" id="UP000198287">
    <property type="component" value="Unassembled WGS sequence"/>
</dbReference>
<name>A0A226EHX8_FOLCA</name>
<comment type="caution">
    <text evidence="6">The sequence shown here is derived from an EMBL/GenBank/DDBJ whole genome shotgun (WGS) entry which is preliminary data.</text>
</comment>
<gene>
    <name evidence="6" type="ORF">Fcan01_07437</name>
</gene>
<keyword evidence="2" id="KW-0677">Repeat</keyword>
<dbReference type="OMA" id="MNIPLTC"/>
<dbReference type="InterPro" id="IPR019775">
    <property type="entry name" value="WD40_repeat_CS"/>
</dbReference>
<dbReference type="InterPro" id="IPR051570">
    <property type="entry name" value="TBC1_cilium_biogenesis"/>
</dbReference>
<feature type="repeat" description="WD" evidence="4">
    <location>
        <begin position="537"/>
        <end position="571"/>
    </location>
</feature>
<dbReference type="GO" id="GO:0030490">
    <property type="term" value="P:maturation of SSU-rRNA"/>
    <property type="evidence" value="ECO:0007669"/>
    <property type="project" value="TreeGrafter"/>
</dbReference>
<dbReference type="Gene3D" id="2.130.10.10">
    <property type="entry name" value="YVTN repeat-like/Quinoprotein amine dehydrogenase"/>
    <property type="match status" value="3"/>
</dbReference>
<dbReference type="PRINTS" id="PR00320">
    <property type="entry name" value="GPROTEINBRPT"/>
</dbReference>
<dbReference type="Pfam" id="PF00400">
    <property type="entry name" value="WD40"/>
    <property type="match status" value="2"/>
</dbReference>
<dbReference type="InterPro" id="IPR020472">
    <property type="entry name" value="WD40_PAC1"/>
</dbReference>
<evidence type="ECO:0000256" key="4">
    <source>
        <dbReference type="PROSITE-ProRule" id="PRU00221"/>
    </source>
</evidence>
<dbReference type="PANTHER" id="PTHR19853:SF0">
    <property type="entry name" value="WD REPEAT-CONTAINING PROTEIN 3"/>
    <property type="match status" value="1"/>
</dbReference>
<evidence type="ECO:0000256" key="2">
    <source>
        <dbReference type="ARBA" id="ARBA00022737"/>
    </source>
</evidence>
<dbReference type="Pfam" id="PF25172">
    <property type="entry name" value="Beta-prop_WDR3_2nd"/>
    <property type="match status" value="1"/>
</dbReference>
<protein>
    <submittedName>
        <fullName evidence="6">WD repeat-containing protein 3</fullName>
    </submittedName>
</protein>
<dbReference type="InterPro" id="IPR007148">
    <property type="entry name" value="SSU_processome_Utp12"/>
</dbReference>
<proteinExistence type="inferred from homology"/>
<dbReference type="Pfam" id="PF04003">
    <property type="entry name" value="Utp12"/>
    <property type="match status" value="1"/>
</dbReference>
<dbReference type="EMBL" id="LNIX01000003">
    <property type="protein sequence ID" value="OXA57232.1"/>
    <property type="molecule type" value="Genomic_DNA"/>
</dbReference>
<dbReference type="GO" id="GO:0034388">
    <property type="term" value="C:Pwp2p-containing subcomplex of 90S preribosome"/>
    <property type="evidence" value="ECO:0007669"/>
    <property type="project" value="TreeGrafter"/>
</dbReference>
<dbReference type="InterPro" id="IPR015943">
    <property type="entry name" value="WD40/YVTN_repeat-like_dom_sf"/>
</dbReference>
<dbReference type="SMART" id="SM00320">
    <property type="entry name" value="WD40"/>
    <property type="match status" value="10"/>
</dbReference>
<dbReference type="GO" id="GO:0032040">
    <property type="term" value="C:small-subunit processome"/>
    <property type="evidence" value="ECO:0007669"/>
    <property type="project" value="TreeGrafter"/>
</dbReference>
<evidence type="ECO:0000313" key="7">
    <source>
        <dbReference type="Proteomes" id="UP000198287"/>
    </source>
</evidence>
<reference evidence="6 7" key="1">
    <citation type="submission" date="2015-12" db="EMBL/GenBank/DDBJ databases">
        <title>The genome of Folsomia candida.</title>
        <authorList>
            <person name="Faddeeva A."/>
            <person name="Derks M.F."/>
            <person name="Anvar Y."/>
            <person name="Smit S."/>
            <person name="Van Straalen N."/>
            <person name="Roelofs D."/>
        </authorList>
    </citation>
    <scope>NUCLEOTIDE SEQUENCE [LARGE SCALE GENOMIC DNA]</scope>
    <source>
        <strain evidence="6 7">VU population</strain>
        <tissue evidence="6">Whole body</tissue>
    </source>
</reference>
<feature type="repeat" description="WD" evidence="4">
    <location>
        <begin position="148"/>
        <end position="191"/>
    </location>
</feature>
<comment type="similarity">
    <text evidence="3">Belongs to the WD repeat WDR3/UTP12 family.</text>
</comment>
<evidence type="ECO:0000259" key="5">
    <source>
        <dbReference type="Pfam" id="PF04003"/>
    </source>
</evidence>
<sequence>MGLTKQYLRYSQEGIFGVVASKTCNAAFIQKRPYRFVVTGGANIVNVWDIKFQRRLRTLKCESPAVVVEPSPSGKKLAVGHFNGGVSIYDMSDLSEDASPEPDVTFEGHTSEITCLSWDPSEGQVASGSKDSRVIVWDVVSETGLLKFTEHKGIITRIRYWNCKDEQFLVTSSFDTTIRIWSIATKLNVHTIPCTIQIRDFEIHNDVFIIAEANIKLFRVTYNAEESYDAWQTDEMGILLRHSHDRPARTQLIDGTGVMMVVGVKSPVIEVFRFSSDEQAAKRRAKRLKKNPADEQTLILKDIVRRGETFKASEEKIKSITAVYEKGMIKVLCCLPSNQLECISFPELEQHGQKLDSQKFVSSLMQFDGHKKLVRGLVFSSDKTAILSASGDSFKVWNRASLNCILNIPHEYPVVCCKFCPGDRHFIAGSTDGHIILADISTGTITQVESCGSENVWAIDIFNTNMGFAACNGTLAQIFDFSMAEGKLRFDLTRQLDVQDNILCLKVSNNMKFLAVGLLDSTIKIFYLDTLKFHLSMYGHSLPIVSLDISYDNNLLVSCSGDKTVKVWGLDFGDCHCSMIHTDGLVGCSFLDKTHLVCSVAKDSLNIYDADSHTRVQTIKAHIGGSSTCMGSKSFYIASAGRDQTIRLFNRTQEILVLDDEREQEREQELENETKAEDTDLVTLATVEGEKWADKVIEAIDVYKDPNAASNPLLAAYHSKDGQEFLYKNLSQIKAAELQHSLMMLPMGYVEDLIPALYSILQNYPLSVELVVRCLSALTKFHLITVRSMDSRVLGSITALTSSRLRELEKMVLVNKAALEFLYDDECEKEQEQMFRELAGERKRKRKKKEKAIKRAILLV</sequence>
<organism evidence="6 7">
    <name type="scientific">Folsomia candida</name>
    <name type="common">Springtail</name>
    <dbReference type="NCBI Taxonomy" id="158441"/>
    <lineage>
        <taxon>Eukaryota</taxon>
        <taxon>Metazoa</taxon>
        <taxon>Ecdysozoa</taxon>
        <taxon>Arthropoda</taxon>
        <taxon>Hexapoda</taxon>
        <taxon>Collembola</taxon>
        <taxon>Entomobryomorpha</taxon>
        <taxon>Isotomoidea</taxon>
        <taxon>Isotomidae</taxon>
        <taxon>Proisotominae</taxon>
        <taxon>Folsomia</taxon>
    </lineage>
</organism>
<dbReference type="OrthoDB" id="407922at2759"/>